<evidence type="ECO:0000256" key="1">
    <source>
        <dbReference type="ARBA" id="ARBA00004141"/>
    </source>
</evidence>
<comment type="caution">
    <text evidence="10">The sequence shown here is derived from an EMBL/GenBank/DDBJ whole genome shotgun (WGS) entry which is preliminary data.</text>
</comment>
<feature type="transmembrane region" description="Helical" evidence="8">
    <location>
        <begin position="54"/>
        <end position="76"/>
    </location>
</feature>
<dbReference type="InterPro" id="IPR017452">
    <property type="entry name" value="GPCR_Rhodpsn_7TM"/>
</dbReference>
<keyword evidence="6" id="KW-0675">Receptor</keyword>
<sequence length="330" mass="37774">MLSSNETTIEVLHHATIQFNRYLSIIIYLFGTVGNILNVIILSQKKFRSNSCAFIFLISSIASLIAILSGLTNRMIAGWTVDLTFTINWLCQLRAMVLFTSRTIVLWLITLATIDRWLLSCFNVRRQQMRTLKTAQQCTIIIIIFSILLNAPIIYCYEANLLETPVQCYGKTAACRIYTDIMYGCGSILIPSLVMTSFSIMIILNIRKTRRRIGIFNISTNHVRRQRQTKKRDRRLLIMLLVQVTFIVVLTFPQAIQKLYATITLDFNSSSKSILQIAIEDLIFNFVVLLTYLANGLPFYIYTLSGGNVFRNACWQLIRAFGQTITCQNN</sequence>
<evidence type="ECO:0000256" key="3">
    <source>
        <dbReference type="ARBA" id="ARBA00022989"/>
    </source>
</evidence>
<evidence type="ECO:0000313" key="13">
    <source>
        <dbReference type="Proteomes" id="UP000663870"/>
    </source>
</evidence>
<evidence type="ECO:0000256" key="4">
    <source>
        <dbReference type="ARBA" id="ARBA00023040"/>
    </source>
</evidence>
<keyword evidence="3 8" id="KW-1133">Transmembrane helix</keyword>
<dbReference type="SUPFAM" id="SSF81321">
    <property type="entry name" value="Family A G protein-coupled receptor-like"/>
    <property type="match status" value="1"/>
</dbReference>
<evidence type="ECO:0000256" key="2">
    <source>
        <dbReference type="ARBA" id="ARBA00022692"/>
    </source>
</evidence>
<dbReference type="Proteomes" id="UP000663854">
    <property type="component" value="Unassembled WGS sequence"/>
</dbReference>
<dbReference type="GO" id="GO:0004930">
    <property type="term" value="F:G protein-coupled receptor activity"/>
    <property type="evidence" value="ECO:0007669"/>
    <property type="project" value="UniProtKB-KW"/>
</dbReference>
<keyword evidence="4" id="KW-0297">G-protein coupled receptor</keyword>
<evidence type="ECO:0000313" key="12">
    <source>
        <dbReference type="Proteomes" id="UP000663854"/>
    </source>
</evidence>
<feature type="transmembrane region" description="Helical" evidence="8">
    <location>
        <begin position="282"/>
        <end position="302"/>
    </location>
</feature>
<keyword evidence="2 8" id="KW-0812">Transmembrane</keyword>
<evidence type="ECO:0000259" key="9">
    <source>
        <dbReference type="PROSITE" id="PS50262"/>
    </source>
</evidence>
<dbReference type="PROSITE" id="PS50262">
    <property type="entry name" value="G_PROTEIN_RECEP_F1_2"/>
    <property type="match status" value="1"/>
</dbReference>
<evidence type="ECO:0000313" key="10">
    <source>
        <dbReference type="EMBL" id="CAF0739581.1"/>
    </source>
</evidence>
<feature type="transmembrane region" description="Helical" evidence="8">
    <location>
        <begin position="96"/>
        <end position="119"/>
    </location>
</feature>
<keyword evidence="5 8" id="KW-0472">Membrane</keyword>
<proteinExistence type="predicted"/>
<dbReference type="PANTHER" id="PTHR24243:SF230">
    <property type="entry name" value="G-PROTEIN COUPLED RECEPTORS FAMILY 1 PROFILE DOMAIN-CONTAINING PROTEIN"/>
    <property type="match status" value="1"/>
</dbReference>
<evidence type="ECO:0000256" key="7">
    <source>
        <dbReference type="ARBA" id="ARBA00023224"/>
    </source>
</evidence>
<dbReference type="EMBL" id="CAJNOL010000059">
    <property type="protein sequence ID" value="CAF0802191.1"/>
    <property type="molecule type" value="Genomic_DNA"/>
</dbReference>
<dbReference type="EMBL" id="CAJNOH010000007">
    <property type="protein sequence ID" value="CAF0739581.1"/>
    <property type="molecule type" value="Genomic_DNA"/>
</dbReference>
<gene>
    <name evidence="11" type="ORF">JXQ802_LOCUS4287</name>
    <name evidence="10" type="ORF">PYM288_LOCUS1475</name>
</gene>
<dbReference type="InterPro" id="IPR000276">
    <property type="entry name" value="GPCR_Rhodpsn"/>
</dbReference>
<comment type="subcellular location">
    <subcellularLocation>
        <location evidence="1">Membrane</location>
        <topology evidence="1">Multi-pass membrane protein</topology>
    </subcellularLocation>
</comment>
<reference evidence="10" key="1">
    <citation type="submission" date="2021-02" db="EMBL/GenBank/DDBJ databases">
        <authorList>
            <person name="Nowell W R."/>
        </authorList>
    </citation>
    <scope>NUCLEOTIDE SEQUENCE</scope>
</reference>
<feature type="domain" description="G-protein coupled receptors family 1 profile" evidence="9">
    <location>
        <begin position="34"/>
        <end position="302"/>
    </location>
</feature>
<evidence type="ECO:0000313" key="11">
    <source>
        <dbReference type="EMBL" id="CAF0802191.1"/>
    </source>
</evidence>
<keyword evidence="13" id="KW-1185">Reference proteome</keyword>
<keyword evidence="7" id="KW-0807">Transducer</keyword>
<accession>A0A813NRP3</accession>
<dbReference type="GO" id="GO:0005886">
    <property type="term" value="C:plasma membrane"/>
    <property type="evidence" value="ECO:0007669"/>
    <property type="project" value="TreeGrafter"/>
</dbReference>
<dbReference type="Proteomes" id="UP000663870">
    <property type="component" value="Unassembled WGS sequence"/>
</dbReference>
<feature type="transmembrane region" description="Helical" evidence="8">
    <location>
        <begin position="181"/>
        <end position="204"/>
    </location>
</feature>
<dbReference type="Pfam" id="PF00001">
    <property type="entry name" value="7tm_1"/>
    <property type="match status" value="1"/>
</dbReference>
<feature type="transmembrane region" description="Helical" evidence="8">
    <location>
        <begin position="140"/>
        <end position="161"/>
    </location>
</feature>
<dbReference type="Gene3D" id="1.20.1070.10">
    <property type="entry name" value="Rhodopsin 7-helix transmembrane proteins"/>
    <property type="match status" value="1"/>
</dbReference>
<dbReference type="AlphaFoldDB" id="A0A813NRP3"/>
<organism evidence="10 12">
    <name type="scientific">Rotaria sordida</name>
    <dbReference type="NCBI Taxonomy" id="392033"/>
    <lineage>
        <taxon>Eukaryota</taxon>
        <taxon>Metazoa</taxon>
        <taxon>Spiralia</taxon>
        <taxon>Gnathifera</taxon>
        <taxon>Rotifera</taxon>
        <taxon>Eurotatoria</taxon>
        <taxon>Bdelloidea</taxon>
        <taxon>Philodinida</taxon>
        <taxon>Philodinidae</taxon>
        <taxon>Rotaria</taxon>
    </lineage>
</organism>
<protein>
    <recommendedName>
        <fullName evidence="9">G-protein coupled receptors family 1 profile domain-containing protein</fullName>
    </recommendedName>
</protein>
<dbReference type="PANTHER" id="PTHR24243">
    <property type="entry name" value="G-PROTEIN COUPLED RECEPTOR"/>
    <property type="match status" value="1"/>
</dbReference>
<evidence type="ECO:0000256" key="8">
    <source>
        <dbReference type="SAM" id="Phobius"/>
    </source>
</evidence>
<name>A0A813NRP3_9BILA</name>
<feature type="transmembrane region" description="Helical" evidence="8">
    <location>
        <begin position="22"/>
        <end position="42"/>
    </location>
</feature>
<evidence type="ECO:0000256" key="5">
    <source>
        <dbReference type="ARBA" id="ARBA00023136"/>
    </source>
</evidence>
<evidence type="ECO:0000256" key="6">
    <source>
        <dbReference type="ARBA" id="ARBA00023170"/>
    </source>
</evidence>
<feature type="transmembrane region" description="Helical" evidence="8">
    <location>
        <begin position="236"/>
        <end position="256"/>
    </location>
</feature>